<accession>A0ABT5YLE4</accession>
<dbReference type="Proteomes" id="UP001215503">
    <property type="component" value="Unassembled WGS sequence"/>
</dbReference>
<evidence type="ECO:0000256" key="8">
    <source>
        <dbReference type="RuleBase" id="RU363032"/>
    </source>
</evidence>
<dbReference type="SUPFAM" id="SSF161098">
    <property type="entry name" value="MetI-like"/>
    <property type="match status" value="1"/>
</dbReference>
<dbReference type="InterPro" id="IPR035906">
    <property type="entry name" value="MetI-like_sf"/>
</dbReference>
<comment type="similarity">
    <text evidence="2">Belongs to the binding-protein-dependent transport system permease family. CysTW subfamily.</text>
</comment>
<evidence type="ECO:0000256" key="1">
    <source>
        <dbReference type="ARBA" id="ARBA00004651"/>
    </source>
</evidence>
<evidence type="ECO:0000256" key="2">
    <source>
        <dbReference type="ARBA" id="ARBA00007069"/>
    </source>
</evidence>
<evidence type="ECO:0000256" key="7">
    <source>
        <dbReference type="ARBA" id="ARBA00023136"/>
    </source>
</evidence>
<protein>
    <submittedName>
        <fullName evidence="10">ABC transporter permease</fullName>
    </submittedName>
</protein>
<proteinExistence type="inferred from homology"/>
<feature type="transmembrane region" description="Helical" evidence="8">
    <location>
        <begin position="29"/>
        <end position="53"/>
    </location>
</feature>
<dbReference type="RefSeq" id="WP_275821278.1">
    <property type="nucleotide sequence ID" value="NZ_JARHUD010000003.1"/>
</dbReference>
<dbReference type="PANTHER" id="PTHR42929">
    <property type="entry name" value="INNER MEMBRANE ABC TRANSPORTER PERMEASE PROTEIN YDCU-RELATED-RELATED"/>
    <property type="match status" value="1"/>
</dbReference>
<feature type="transmembrane region" description="Helical" evidence="8">
    <location>
        <begin position="196"/>
        <end position="220"/>
    </location>
</feature>
<evidence type="ECO:0000313" key="10">
    <source>
        <dbReference type="EMBL" id="MDF2095651.1"/>
    </source>
</evidence>
<keyword evidence="3 8" id="KW-0813">Transport</keyword>
<gene>
    <name evidence="10" type="ORF">P2G67_06645</name>
</gene>
<feature type="transmembrane region" description="Helical" evidence="8">
    <location>
        <begin position="283"/>
        <end position="304"/>
    </location>
</feature>
<evidence type="ECO:0000256" key="5">
    <source>
        <dbReference type="ARBA" id="ARBA00022692"/>
    </source>
</evidence>
<feature type="transmembrane region" description="Helical" evidence="8">
    <location>
        <begin position="338"/>
        <end position="360"/>
    </location>
</feature>
<organism evidence="10 11">
    <name type="scientific">Aquibaculum arenosum</name>
    <dbReference type="NCBI Taxonomy" id="3032591"/>
    <lineage>
        <taxon>Bacteria</taxon>
        <taxon>Pseudomonadati</taxon>
        <taxon>Pseudomonadota</taxon>
        <taxon>Alphaproteobacteria</taxon>
        <taxon>Rhodospirillales</taxon>
        <taxon>Rhodovibrionaceae</taxon>
        <taxon>Aquibaculum</taxon>
    </lineage>
</organism>
<dbReference type="EMBL" id="JARHUD010000003">
    <property type="protein sequence ID" value="MDF2095651.1"/>
    <property type="molecule type" value="Genomic_DNA"/>
</dbReference>
<reference evidence="10 11" key="1">
    <citation type="submission" date="2023-03" db="EMBL/GenBank/DDBJ databases">
        <title>Fodinicurvata sp. CAU 1616 isolated from sea sendiment.</title>
        <authorList>
            <person name="Kim W."/>
        </authorList>
    </citation>
    <scope>NUCLEOTIDE SEQUENCE [LARGE SCALE GENOMIC DNA]</scope>
    <source>
        <strain evidence="10 11">CAU 1616</strain>
    </source>
</reference>
<dbReference type="InterPro" id="IPR000515">
    <property type="entry name" value="MetI-like"/>
</dbReference>
<evidence type="ECO:0000313" key="11">
    <source>
        <dbReference type="Proteomes" id="UP001215503"/>
    </source>
</evidence>
<keyword evidence="5 8" id="KW-0812">Transmembrane</keyword>
<dbReference type="PANTHER" id="PTHR42929:SF5">
    <property type="entry name" value="ABC TRANSPORTER PERMEASE PROTEIN"/>
    <property type="match status" value="1"/>
</dbReference>
<evidence type="ECO:0000256" key="4">
    <source>
        <dbReference type="ARBA" id="ARBA00022475"/>
    </source>
</evidence>
<name>A0ABT5YLE4_9PROT</name>
<dbReference type="CDD" id="cd06261">
    <property type="entry name" value="TM_PBP2"/>
    <property type="match status" value="1"/>
</dbReference>
<dbReference type="PROSITE" id="PS50928">
    <property type="entry name" value="ABC_TM1"/>
    <property type="match status" value="1"/>
</dbReference>
<feature type="domain" description="ABC transmembrane type-1" evidence="9">
    <location>
        <begin position="197"/>
        <end position="403"/>
    </location>
</feature>
<comment type="subcellular location">
    <subcellularLocation>
        <location evidence="1 8">Cell membrane</location>
        <topology evidence="1 8">Multi-pass membrane protein</topology>
    </subcellularLocation>
</comment>
<keyword evidence="7 8" id="KW-0472">Membrane</keyword>
<evidence type="ECO:0000256" key="6">
    <source>
        <dbReference type="ARBA" id="ARBA00022989"/>
    </source>
</evidence>
<dbReference type="Pfam" id="PF00528">
    <property type="entry name" value="BPD_transp_1"/>
    <property type="match status" value="1"/>
</dbReference>
<dbReference type="Gene3D" id="1.10.3720.10">
    <property type="entry name" value="MetI-like"/>
    <property type="match status" value="1"/>
</dbReference>
<feature type="transmembrane region" description="Helical" evidence="8">
    <location>
        <begin position="232"/>
        <end position="255"/>
    </location>
</feature>
<keyword evidence="6 8" id="KW-1133">Transmembrane helix</keyword>
<comment type="caution">
    <text evidence="10">The sequence shown here is derived from an EMBL/GenBank/DDBJ whole genome shotgun (WGS) entry which is preliminary data.</text>
</comment>
<keyword evidence="11" id="KW-1185">Reference proteome</keyword>
<sequence length="415" mass="46114">MTVSTATALTGSDLKRRLRRAEWRGRLRAIALVVPLLLFLIFFFIVPIARMMWLSVDNSELPSTLPRFAEEIQQWDPTETPLPDESVLALFAEELRAAAEARDLAGVARRLNTEVPGFRTTIMGTARRLPDSPEGSWSETLIGINEDWAEAETWLLLRRASTTVTPYYLLASMDLRMGAEGGVEAAPRDQAIYRDIFARTFTIAVGVTLLCLLLGYPLAYKLANLPARISNLLLILVLLPFWTSLLVRTTSWIVLLQREGPINQALQGAGMIQDPLQLIYNRFGVYVAMTHILLPFMVLPLYSVMRGINPALPRAATGLGAHPFTAFRRVYLPLTTPGIGAGCLLVFILSIGYYITPALVGGANDQMVSWFIAFFTNQTVNWGMASALGSLLLVAVLIIYWLYIRLVGVERMRLG</sequence>
<evidence type="ECO:0000256" key="3">
    <source>
        <dbReference type="ARBA" id="ARBA00022448"/>
    </source>
</evidence>
<feature type="transmembrane region" description="Helical" evidence="8">
    <location>
        <begin position="380"/>
        <end position="403"/>
    </location>
</feature>
<evidence type="ECO:0000259" key="9">
    <source>
        <dbReference type="PROSITE" id="PS50928"/>
    </source>
</evidence>
<keyword evidence="4" id="KW-1003">Cell membrane</keyword>